<dbReference type="EMBL" id="CAJVPT010034645">
    <property type="protein sequence ID" value="CAG8708571.1"/>
    <property type="molecule type" value="Genomic_DNA"/>
</dbReference>
<reference evidence="1" key="1">
    <citation type="submission" date="2021-06" db="EMBL/GenBank/DDBJ databases">
        <authorList>
            <person name="Kallberg Y."/>
            <person name="Tangrot J."/>
            <person name="Rosling A."/>
        </authorList>
    </citation>
    <scope>NUCLEOTIDE SEQUENCE</scope>
    <source>
        <strain evidence="1">CL356</strain>
    </source>
</reference>
<accession>A0ACA9PLT2</accession>
<dbReference type="Proteomes" id="UP000789525">
    <property type="component" value="Unassembled WGS sequence"/>
</dbReference>
<evidence type="ECO:0000313" key="2">
    <source>
        <dbReference type="Proteomes" id="UP000789525"/>
    </source>
</evidence>
<protein>
    <submittedName>
        <fullName evidence="1">6424_t:CDS:1</fullName>
    </submittedName>
</protein>
<gene>
    <name evidence="1" type="ORF">ACOLOM_LOCUS10555</name>
</gene>
<sequence>GILGRLLVDVDEENEDEEPSRARSAGGVPSSRIEEKKEGYQDLLEDLIREGVVGMVETVVKDALQRGAEGYPVVERPIAEELDRRHIPRPRFSGDPHPTLAHRPSPPPWSLFSGPRPTSRHTSRQTSTGPFLHAPSDMFLCKMEIAQDTEGLRLEKGLQPLSTP</sequence>
<proteinExistence type="predicted"/>
<feature type="non-terminal residue" evidence="1">
    <location>
        <position position="1"/>
    </location>
</feature>
<keyword evidence="2" id="KW-1185">Reference proteome</keyword>
<organism evidence="1 2">
    <name type="scientific">Acaulospora colombiana</name>
    <dbReference type="NCBI Taxonomy" id="27376"/>
    <lineage>
        <taxon>Eukaryota</taxon>
        <taxon>Fungi</taxon>
        <taxon>Fungi incertae sedis</taxon>
        <taxon>Mucoromycota</taxon>
        <taxon>Glomeromycotina</taxon>
        <taxon>Glomeromycetes</taxon>
        <taxon>Diversisporales</taxon>
        <taxon>Acaulosporaceae</taxon>
        <taxon>Acaulospora</taxon>
    </lineage>
</organism>
<name>A0ACA9PLT2_9GLOM</name>
<evidence type="ECO:0000313" key="1">
    <source>
        <dbReference type="EMBL" id="CAG8708571.1"/>
    </source>
</evidence>
<comment type="caution">
    <text evidence="1">The sequence shown here is derived from an EMBL/GenBank/DDBJ whole genome shotgun (WGS) entry which is preliminary data.</text>
</comment>